<feature type="compositionally biased region" description="Gly residues" evidence="16">
    <location>
        <begin position="706"/>
        <end position="716"/>
    </location>
</feature>
<dbReference type="InterPro" id="IPR035800">
    <property type="entry name" value="Sla1_SH3_1"/>
</dbReference>
<feature type="compositionally biased region" description="Basic and acidic residues" evidence="16">
    <location>
        <begin position="588"/>
        <end position="607"/>
    </location>
</feature>
<dbReference type="Pfam" id="PF00018">
    <property type="entry name" value="SH3_1"/>
    <property type="match status" value="3"/>
</dbReference>
<feature type="region of interest" description="Disordered" evidence="16">
    <location>
        <begin position="490"/>
        <end position="533"/>
    </location>
</feature>
<dbReference type="InterPro" id="IPR035821">
    <property type="entry name" value="Sla1_SH3_3"/>
</dbReference>
<reference evidence="18" key="1">
    <citation type="submission" date="2023-06" db="EMBL/GenBank/DDBJ databases">
        <title>Multi-omics analyses reveal the molecular pathogenesis toolkit of Lasiodiplodia hormozganensis, a cross-kingdom pathogen.</title>
        <authorList>
            <person name="Felix C."/>
            <person name="Meneses R."/>
            <person name="Goncalves M.F.M."/>
            <person name="Tilleman L."/>
            <person name="Duarte A.S."/>
            <person name="Jorrin-Novo J.V."/>
            <person name="Van De Peer Y."/>
            <person name="Deforce D."/>
            <person name="Van Nieuwerburgh F."/>
            <person name="Esteves A.C."/>
            <person name="Alves A."/>
        </authorList>
    </citation>
    <scope>NUCLEOTIDE SEQUENCE</scope>
    <source>
        <strain evidence="18">CBS 339.90</strain>
    </source>
</reference>
<dbReference type="GO" id="GO:0042802">
    <property type="term" value="F:identical protein binding"/>
    <property type="evidence" value="ECO:0007669"/>
    <property type="project" value="InterPro"/>
</dbReference>
<keyword evidence="13" id="KW-0009">Actin-binding</keyword>
<evidence type="ECO:0000256" key="11">
    <source>
        <dbReference type="ARBA" id="ARBA00022753"/>
    </source>
</evidence>
<keyword evidence="7" id="KW-1003">Cell membrane</keyword>
<feature type="region of interest" description="Disordered" evidence="16">
    <location>
        <begin position="688"/>
        <end position="1038"/>
    </location>
</feature>
<proteinExistence type="inferred from homology"/>
<dbReference type="FunFam" id="2.30.30.40:FF:000256">
    <property type="entry name" value="Actin cytoskeleton-regulatory complex protein SLA1"/>
    <property type="match status" value="1"/>
</dbReference>
<dbReference type="Gene3D" id="2.30.30.700">
    <property type="entry name" value="SLA1 homology domain 1"/>
    <property type="match status" value="1"/>
</dbReference>
<comment type="subcellular location">
    <subcellularLocation>
        <location evidence="3">Cell membrane</location>
        <topology evidence="3">Peripheral membrane protein</topology>
        <orientation evidence="3">Cytoplasmic side</orientation>
    </subcellularLocation>
    <subcellularLocation>
        <location evidence="2">Cytoplasm</location>
        <location evidence="2">Cytoskeleton</location>
        <location evidence="2">Actin patch</location>
    </subcellularLocation>
    <subcellularLocation>
        <location evidence="1">Endosome membrane</location>
        <topology evidence="1">Peripheral membrane protein</topology>
        <orientation evidence="1">Cytoplasmic side</orientation>
    </subcellularLocation>
</comment>
<dbReference type="InterPro" id="IPR007131">
    <property type="entry name" value="SHD1"/>
</dbReference>
<dbReference type="CDD" id="cd11775">
    <property type="entry name" value="SH3_Sla1p_3"/>
    <property type="match status" value="1"/>
</dbReference>
<dbReference type="GO" id="GO:0005634">
    <property type="term" value="C:nucleus"/>
    <property type="evidence" value="ECO:0007669"/>
    <property type="project" value="TreeGrafter"/>
</dbReference>
<dbReference type="GO" id="GO:0030674">
    <property type="term" value="F:protein-macromolecule adaptor activity"/>
    <property type="evidence" value="ECO:0007669"/>
    <property type="project" value="InterPro"/>
</dbReference>
<name>A0AA39YLS8_9PEZI</name>
<dbReference type="Pfam" id="PF24081">
    <property type="entry name" value="PH_SLA1"/>
    <property type="match status" value="1"/>
</dbReference>
<feature type="compositionally biased region" description="Low complexity" evidence="16">
    <location>
        <begin position="922"/>
        <end position="967"/>
    </location>
</feature>
<feature type="compositionally biased region" description="Polar residues" evidence="16">
    <location>
        <begin position="242"/>
        <end position="251"/>
    </location>
</feature>
<evidence type="ECO:0000256" key="1">
    <source>
        <dbReference type="ARBA" id="ARBA00004125"/>
    </source>
</evidence>
<feature type="compositionally biased region" description="Low complexity" evidence="16">
    <location>
        <begin position="162"/>
        <end position="173"/>
    </location>
</feature>
<comment type="similarity">
    <text evidence="4">Belongs to the SLA1 family.</text>
</comment>
<feature type="compositionally biased region" description="Low complexity" evidence="16">
    <location>
        <begin position="974"/>
        <end position="998"/>
    </location>
</feature>
<feature type="region of interest" description="Disordered" evidence="16">
    <location>
        <begin position="1053"/>
        <end position="1128"/>
    </location>
</feature>
<keyword evidence="10" id="KW-0677">Repeat</keyword>
<dbReference type="PANTHER" id="PTHR15735:SF19">
    <property type="entry name" value="ACTIN CYTOSKELETON-REGULATORY COMPLEX PROTEIN SLA1"/>
    <property type="match status" value="1"/>
</dbReference>
<dbReference type="AlphaFoldDB" id="A0AA39YLS8"/>
<feature type="domain" description="SH3" evidence="17">
    <location>
        <begin position="70"/>
        <end position="127"/>
    </location>
</feature>
<keyword evidence="8" id="KW-0963">Cytoplasm</keyword>
<feature type="compositionally biased region" description="Low complexity" evidence="16">
    <location>
        <begin position="1020"/>
        <end position="1038"/>
    </location>
</feature>
<feature type="compositionally biased region" description="Basic and acidic residues" evidence="16">
    <location>
        <begin position="521"/>
        <end position="532"/>
    </location>
</feature>
<dbReference type="GO" id="GO:0000147">
    <property type="term" value="P:actin cortical patch assembly"/>
    <property type="evidence" value="ECO:0007669"/>
    <property type="project" value="TreeGrafter"/>
</dbReference>
<dbReference type="GO" id="GO:0006897">
    <property type="term" value="P:endocytosis"/>
    <property type="evidence" value="ECO:0007669"/>
    <property type="project" value="UniProtKB-KW"/>
</dbReference>
<sequence>MAFLGVYRAIYDYAPQGEGELELKDGDLLFVLEKDSDDDWWKAKKKAATDDEEEPEGLIPNNYVEEAQPLAKAKALYDYTRQTDEELSFTEEAVLDVYDTSDPDWTLVGLKGEFGFAPANYIDITETLEAEEQAPPPPARPRLPDPEPEEEEPAAPTPPSPAAATESPAAALAGLIQQKTGQAQAAAPQRTVVSPPPAISLPPRQPQYTPEESEEEPPAPRLPQRPISQVSSQPSPLPTPTFPNRESSSRSPPGGVMPSPPYNRASHPRVEWDDDVIKKDVKVPQGYHLYNIHEMVSHMGKSKKMPMTLGINIPKGLIMIAPEKSRDGPQREWTADKMQHYSIEGKHVFMDLVRPSKSVDFHAGAKDTAQEIVAMLGELAGAARGEGLREVLAAASGGTGQKKGKILYEFMAQGDDEVTVAEGDDVIVLDDAKSDEWWMVRRLKNGREGVVPASYVEITGYIASKEDPGVLQARSTVEQNRLDEERMAKEAMMKKKRESEMRAAERSKRDSSASRSSTAKPKPDPGKTRTWTDRTGSFKVEAEFIGLKDGKIHLHKLNGVKIAVPVPKMSVEDLEYVERATGVSLDEDKPLSDIKRRNTTKEGRENRSSSAPRAGITIGLPEPTYDWFQFFLDCGVNPQICERYAQSFAKDQMGEENLPDISEKLLRTLGLKEGDILRVMKFLDNKYGRTGENQKRGDDAGDDEGANGGLFAGPGGALKNNTRKGRPAPAVQTNDVIDPEALKAKTADDVKKDATGASSGAGEKTPGGFDDNAWEVKPSKQPEQPATSEPATTAATPATTAPAPAPPTGAMAELSILTPPLEPTPAPPPATTAPAAAPAAAPAQVPQPTGPQGATPGLFEQVANLPQAPPRARPQAPQQTGANPLIAPPPQRSSSAPQNYNQFGPPQPIQPQMTGMPAPPGQSLQELQNQQRMQQFQQQQMAMQHQPNGFMQPQQTGFPGQFGHQGPLMPQQTGFMQPQPTGFQGQFGQGPQMGNQFGSPFADPTPRPNSFAPGMPMQPQPTGFGHPGGFQPQPLQPQATGVNAFLPAALTPQRTGATGTWNNNSNFQAPPVPPIPQQQTAAPLVPQKTGPPPPVRFGVSPSAKKLAAQPTGRRANLSQATPDNPFGF</sequence>
<keyword evidence="9" id="KW-0254">Endocytosis</keyword>
<feature type="region of interest" description="Disordered" evidence="16">
    <location>
        <begin position="129"/>
        <end position="271"/>
    </location>
</feature>
<dbReference type="InterPro" id="IPR013761">
    <property type="entry name" value="SAM/pointed_sf"/>
</dbReference>
<dbReference type="Proteomes" id="UP001175001">
    <property type="component" value="Unassembled WGS sequence"/>
</dbReference>
<organism evidence="18 19">
    <name type="scientific">Lasiodiplodia hormozganensis</name>
    <dbReference type="NCBI Taxonomy" id="869390"/>
    <lineage>
        <taxon>Eukaryota</taxon>
        <taxon>Fungi</taxon>
        <taxon>Dikarya</taxon>
        <taxon>Ascomycota</taxon>
        <taxon>Pezizomycotina</taxon>
        <taxon>Dothideomycetes</taxon>
        <taxon>Dothideomycetes incertae sedis</taxon>
        <taxon>Botryosphaeriales</taxon>
        <taxon>Botryosphaeriaceae</taxon>
        <taxon>Lasiodiplodia</taxon>
    </lineage>
</organism>
<dbReference type="PROSITE" id="PS50002">
    <property type="entry name" value="SH3"/>
    <property type="match status" value="3"/>
</dbReference>
<evidence type="ECO:0000256" key="14">
    <source>
        <dbReference type="ARBA" id="ARBA00023212"/>
    </source>
</evidence>
<keyword evidence="11" id="KW-0967">Endosome</keyword>
<evidence type="ECO:0000256" key="2">
    <source>
        <dbReference type="ARBA" id="ARBA00004134"/>
    </source>
</evidence>
<feature type="compositionally biased region" description="Polar residues" evidence="16">
    <location>
        <begin position="1053"/>
        <end position="1067"/>
    </location>
</feature>
<keyword evidence="12" id="KW-0472">Membrane</keyword>
<evidence type="ECO:0000256" key="12">
    <source>
        <dbReference type="ARBA" id="ARBA00023136"/>
    </source>
</evidence>
<dbReference type="GO" id="GO:0043130">
    <property type="term" value="F:ubiquitin binding"/>
    <property type="evidence" value="ECO:0007669"/>
    <property type="project" value="InterPro"/>
</dbReference>
<feature type="compositionally biased region" description="Pro residues" evidence="16">
    <location>
        <begin position="820"/>
        <end position="831"/>
    </location>
</feature>
<dbReference type="PRINTS" id="PR00452">
    <property type="entry name" value="SH3DOMAIN"/>
</dbReference>
<evidence type="ECO:0000256" key="5">
    <source>
        <dbReference type="ARBA" id="ARBA00020357"/>
    </source>
</evidence>
<keyword evidence="6 15" id="KW-0728">SH3 domain</keyword>
<dbReference type="SUPFAM" id="SSF50044">
    <property type="entry name" value="SH3-domain"/>
    <property type="match status" value="3"/>
</dbReference>
<dbReference type="InterPro" id="IPR001452">
    <property type="entry name" value="SH3_domain"/>
</dbReference>
<evidence type="ECO:0000256" key="4">
    <source>
        <dbReference type="ARBA" id="ARBA00007948"/>
    </source>
</evidence>
<evidence type="ECO:0000256" key="6">
    <source>
        <dbReference type="ARBA" id="ARBA00022443"/>
    </source>
</evidence>
<evidence type="ECO:0000256" key="16">
    <source>
        <dbReference type="SAM" id="MobiDB-lite"/>
    </source>
</evidence>
<dbReference type="InterPro" id="IPR036028">
    <property type="entry name" value="SH3-like_dom_sf"/>
</dbReference>
<dbReference type="Gene3D" id="2.30.30.40">
    <property type="entry name" value="SH3 Domains"/>
    <property type="match status" value="3"/>
</dbReference>
<dbReference type="GO" id="GO:0030833">
    <property type="term" value="P:regulation of actin filament polymerization"/>
    <property type="evidence" value="ECO:0007669"/>
    <property type="project" value="TreeGrafter"/>
</dbReference>
<keyword evidence="14" id="KW-0206">Cytoskeleton</keyword>
<evidence type="ECO:0000313" key="18">
    <source>
        <dbReference type="EMBL" id="KAK0654370.1"/>
    </source>
</evidence>
<evidence type="ECO:0000256" key="15">
    <source>
        <dbReference type="PROSITE-ProRule" id="PRU00192"/>
    </source>
</evidence>
<dbReference type="PANTHER" id="PTHR15735">
    <property type="entry name" value="FCH AND DOUBLE SH3 DOMAINS PROTEIN"/>
    <property type="match status" value="1"/>
</dbReference>
<evidence type="ECO:0000256" key="3">
    <source>
        <dbReference type="ARBA" id="ARBA00004413"/>
    </source>
</evidence>
<comment type="caution">
    <text evidence="18">The sequence shown here is derived from an EMBL/GenBank/DDBJ whole genome shotgun (WGS) entry which is preliminary data.</text>
</comment>
<feature type="domain" description="SH3" evidence="17">
    <location>
        <begin position="399"/>
        <end position="461"/>
    </location>
</feature>
<dbReference type="EMBL" id="JAUJDW010000021">
    <property type="protein sequence ID" value="KAK0654370.1"/>
    <property type="molecule type" value="Genomic_DNA"/>
</dbReference>
<evidence type="ECO:0000256" key="7">
    <source>
        <dbReference type="ARBA" id="ARBA00022475"/>
    </source>
</evidence>
<evidence type="ECO:0000313" key="19">
    <source>
        <dbReference type="Proteomes" id="UP001175001"/>
    </source>
</evidence>
<feature type="compositionally biased region" description="Basic and acidic residues" evidence="16">
    <location>
        <begin position="490"/>
        <end position="512"/>
    </location>
</feature>
<evidence type="ECO:0000256" key="8">
    <source>
        <dbReference type="ARBA" id="ARBA00022490"/>
    </source>
</evidence>
<evidence type="ECO:0000259" key="17">
    <source>
        <dbReference type="PROSITE" id="PS50002"/>
    </source>
</evidence>
<gene>
    <name evidence="18" type="primary">sla1_0</name>
    <name evidence="18" type="ORF">DIS24_g5204</name>
</gene>
<evidence type="ECO:0000256" key="9">
    <source>
        <dbReference type="ARBA" id="ARBA00022583"/>
    </source>
</evidence>
<evidence type="ECO:0000256" key="13">
    <source>
        <dbReference type="ARBA" id="ARBA00023203"/>
    </source>
</evidence>
<dbReference type="CDD" id="cd11774">
    <property type="entry name" value="SH3_Sla1p_2"/>
    <property type="match status" value="1"/>
</dbReference>
<dbReference type="SMART" id="SM00326">
    <property type="entry name" value="SH3"/>
    <property type="match status" value="3"/>
</dbReference>
<protein>
    <recommendedName>
        <fullName evidence="5">Actin cytoskeleton-regulatory complex protein SLA1</fullName>
    </recommendedName>
</protein>
<dbReference type="CDD" id="cd11773">
    <property type="entry name" value="SH3_Sla1p_1"/>
    <property type="match status" value="1"/>
</dbReference>
<accession>A0AA39YLS8</accession>
<dbReference type="Pfam" id="PF03983">
    <property type="entry name" value="SHD1"/>
    <property type="match status" value="1"/>
</dbReference>
<dbReference type="FunFam" id="2.30.30.700:FF:000001">
    <property type="entry name" value="Actin cytoskeleton-regulatory complex protein SLA1"/>
    <property type="match status" value="1"/>
</dbReference>
<dbReference type="GO" id="GO:0030479">
    <property type="term" value="C:actin cortical patch"/>
    <property type="evidence" value="ECO:0007669"/>
    <property type="project" value="UniProtKB-SubCell"/>
</dbReference>
<feature type="compositionally biased region" description="Basic and acidic residues" evidence="16">
    <location>
        <begin position="740"/>
        <end position="754"/>
    </location>
</feature>
<feature type="domain" description="SH3" evidence="17">
    <location>
        <begin position="2"/>
        <end position="69"/>
    </location>
</feature>
<dbReference type="GO" id="GO:0005886">
    <property type="term" value="C:plasma membrane"/>
    <property type="evidence" value="ECO:0007669"/>
    <property type="project" value="UniProtKB-SubCell"/>
</dbReference>
<feature type="region of interest" description="Disordered" evidence="16">
    <location>
        <begin position="588"/>
        <end position="615"/>
    </location>
</feature>
<dbReference type="GO" id="GO:0010008">
    <property type="term" value="C:endosome membrane"/>
    <property type="evidence" value="ECO:0007669"/>
    <property type="project" value="UniProtKB-SubCell"/>
</dbReference>
<feature type="compositionally biased region" description="Low complexity" evidence="16">
    <location>
        <begin position="832"/>
        <end position="858"/>
    </location>
</feature>
<feature type="compositionally biased region" description="Low complexity" evidence="16">
    <location>
        <begin position="785"/>
        <end position="812"/>
    </location>
</feature>
<dbReference type="Gene3D" id="1.10.150.50">
    <property type="entry name" value="Transcription Factor, Ets-1"/>
    <property type="match status" value="1"/>
</dbReference>
<feature type="compositionally biased region" description="Pro residues" evidence="16">
    <location>
        <begin position="194"/>
        <end position="205"/>
    </location>
</feature>
<feature type="compositionally biased region" description="Basic and acidic residues" evidence="16">
    <location>
        <begin position="688"/>
        <end position="699"/>
    </location>
</feature>
<evidence type="ECO:0000256" key="10">
    <source>
        <dbReference type="ARBA" id="ARBA00022737"/>
    </source>
</evidence>
<dbReference type="GO" id="GO:0003779">
    <property type="term" value="F:actin binding"/>
    <property type="evidence" value="ECO:0007669"/>
    <property type="project" value="UniProtKB-KW"/>
</dbReference>
<keyword evidence="19" id="KW-1185">Reference proteome</keyword>
<dbReference type="InterPro" id="IPR056996">
    <property type="entry name" value="PH_SLA1"/>
</dbReference>